<evidence type="ECO:0000256" key="4">
    <source>
        <dbReference type="ARBA" id="ARBA00022839"/>
    </source>
</evidence>
<feature type="compositionally biased region" description="Polar residues" evidence="5">
    <location>
        <begin position="78"/>
        <end position="98"/>
    </location>
</feature>
<name>A0ABR3XQC5_9EURO</name>
<dbReference type="InterPro" id="IPR047021">
    <property type="entry name" value="REXO1/3/4-like"/>
</dbReference>
<dbReference type="EMBL" id="JAVDPF010000013">
    <property type="protein sequence ID" value="KAL1877737.1"/>
    <property type="molecule type" value="Genomic_DNA"/>
</dbReference>
<comment type="similarity">
    <text evidence="1">Belongs to the REXO1/REXO3 family.</text>
</comment>
<dbReference type="SUPFAM" id="SSF53098">
    <property type="entry name" value="Ribonuclease H-like"/>
    <property type="match status" value="1"/>
</dbReference>
<feature type="compositionally biased region" description="Polar residues" evidence="5">
    <location>
        <begin position="106"/>
        <end position="121"/>
    </location>
</feature>
<feature type="region of interest" description="Disordered" evidence="5">
    <location>
        <begin position="495"/>
        <end position="516"/>
    </location>
</feature>
<dbReference type="Gene3D" id="3.30.420.10">
    <property type="entry name" value="Ribonuclease H-like superfamily/Ribonuclease H"/>
    <property type="match status" value="1"/>
</dbReference>
<dbReference type="InterPro" id="IPR012337">
    <property type="entry name" value="RNaseH-like_sf"/>
</dbReference>
<dbReference type="Proteomes" id="UP001583193">
    <property type="component" value="Unassembled WGS sequence"/>
</dbReference>
<keyword evidence="8" id="KW-1185">Reference proteome</keyword>
<evidence type="ECO:0000256" key="2">
    <source>
        <dbReference type="ARBA" id="ARBA00022722"/>
    </source>
</evidence>
<keyword evidence="3" id="KW-0378">Hydrolase</keyword>
<dbReference type="SMART" id="SM00479">
    <property type="entry name" value="EXOIII"/>
    <property type="match status" value="1"/>
</dbReference>
<sequence length="669" mass="72604">MFTPLGLFKDVPCPQGSKCALLTCIFSHKDVSPASVAAPAATVTPRVADSEAAPEGAPALKRRKTEAPNDGTGEKSRSSLLTNTKSGREQISTTSKASDATRRDSSQTPNRDVKNLQSTKRGVSPPPKRAVSAAKSSTAAVKSTAQTSEASSTRIPPRQAPKESLNPRMITKAPASHSVRSAILTKLHSAMVALNEKVAKDPDSKRKALVLSKDELITMALDEEEKAAKGNPAVYANVIKLRIVKLGKMSKEEWEKEVTAHLNTRYYKIPTNQEPEKSKALITGLSEKEEIVVASRLVTPLIGREKFGYVTKAPSQQEIESAKEGLELAKGFESCDRCGGRFQVFPGRREDGTLATGGQCTFHPGKPIYPSRKQTDHITGDRPAYLPCCNETVGTSAGCTKAEYHVFKISEVKRLASILQFEETPSQPDKGPLPPVCFDCEMGYTTFGLELIRLTAVSWPEGKELVDVLVRPLGEILDLNSRFSGVRPEHYANAIPYGTSLPEQQDVGSEDGETKETPLQVVDSPAAARALLFNFLQPETPLIGHAIDNDLNACRIIHPTIIDTVILYPHPRGLPMRMSLKVLCKRYLDRDIQTAGDKGHDSKEDARATGDLVRVKVAETWKTLKRQGWTIEGDELVAPPGVDPQLHPGRGVLGPGAGEKRKGPAQAEP</sequence>
<dbReference type="CDD" id="cd06145">
    <property type="entry name" value="REX1_like"/>
    <property type="match status" value="1"/>
</dbReference>
<dbReference type="InterPro" id="IPR036397">
    <property type="entry name" value="RNaseH_sf"/>
</dbReference>
<evidence type="ECO:0000259" key="6">
    <source>
        <dbReference type="SMART" id="SM00479"/>
    </source>
</evidence>
<evidence type="ECO:0000256" key="1">
    <source>
        <dbReference type="ARBA" id="ARBA00006357"/>
    </source>
</evidence>
<feature type="compositionally biased region" description="Low complexity" evidence="5">
    <location>
        <begin position="130"/>
        <end position="145"/>
    </location>
</feature>
<keyword evidence="2" id="KW-0540">Nuclease</keyword>
<evidence type="ECO:0000256" key="3">
    <source>
        <dbReference type="ARBA" id="ARBA00022801"/>
    </source>
</evidence>
<dbReference type="PANTHER" id="PTHR12801:SF112">
    <property type="entry name" value="RNA EXONUCLEASE 3"/>
    <property type="match status" value="1"/>
</dbReference>
<dbReference type="PANTHER" id="PTHR12801">
    <property type="entry name" value="RNA EXONUCLEASE REXO1 / RECO3 FAMILY MEMBER-RELATED"/>
    <property type="match status" value="1"/>
</dbReference>
<feature type="domain" description="Exonuclease" evidence="6">
    <location>
        <begin position="434"/>
        <end position="622"/>
    </location>
</feature>
<feature type="region of interest" description="Disordered" evidence="5">
    <location>
        <begin position="632"/>
        <end position="669"/>
    </location>
</feature>
<keyword evidence="4 7" id="KW-0269">Exonuclease</keyword>
<organism evidence="7 8">
    <name type="scientific">Paecilomyces lecythidis</name>
    <dbReference type="NCBI Taxonomy" id="3004212"/>
    <lineage>
        <taxon>Eukaryota</taxon>
        <taxon>Fungi</taxon>
        <taxon>Dikarya</taxon>
        <taxon>Ascomycota</taxon>
        <taxon>Pezizomycotina</taxon>
        <taxon>Eurotiomycetes</taxon>
        <taxon>Eurotiomycetidae</taxon>
        <taxon>Eurotiales</taxon>
        <taxon>Thermoascaceae</taxon>
        <taxon>Paecilomyces</taxon>
    </lineage>
</organism>
<gene>
    <name evidence="7" type="primary">REX3</name>
    <name evidence="7" type="ORF">Plec18167_004706</name>
</gene>
<dbReference type="InterPro" id="IPR034922">
    <property type="entry name" value="REX1-like_exo"/>
</dbReference>
<reference evidence="7 8" key="1">
    <citation type="journal article" date="2024" name="IMA Fungus">
        <title>IMA Genome - F19 : A genome assembly and annotation guide to empower mycologists, including annotated draft genome sequences of Ceratocystis pirilliformis, Diaporthe australafricana, Fusarium ophioides, Paecilomyces lecythidis, and Sporothrix stenoceras.</title>
        <authorList>
            <person name="Aylward J."/>
            <person name="Wilson A.M."/>
            <person name="Visagie C.M."/>
            <person name="Spraker J."/>
            <person name="Barnes I."/>
            <person name="Buitendag C."/>
            <person name="Ceriani C."/>
            <person name="Del Mar Angel L."/>
            <person name="du Plessis D."/>
            <person name="Fuchs T."/>
            <person name="Gasser K."/>
            <person name="Kramer D."/>
            <person name="Li W."/>
            <person name="Munsamy K."/>
            <person name="Piso A."/>
            <person name="Price J.L."/>
            <person name="Sonnekus B."/>
            <person name="Thomas C."/>
            <person name="van der Nest A."/>
            <person name="van Dijk A."/>
            <person name="van Heerden A."/>
            <person name="van Vuuren N."/>
            <person name="Yilmaz N."/>
            <person name="Duong T.A."/>
            <person name="van der Merwe N.A."/>
            <person name="Wingfield M.J."/>
            <person name="Wingfield B.D."/>
        </authorList>
    </citation>
    <scope>NUCLEOTIDE SEQUENCE [LARGE SCALE GENOMIC DNA]</scope>
    <source>
        <strain evidence="7 8">CMW 18167</strain>
    </source>
</reference>
<accession>A0ABR3XQC5</accession>
<evidence type="ECO:0000256" key="5">
    <source>
        <dbReference type="SAM" id="MobiDB-lite"/>
    </source>
</evidence>
<protein>
    <submittedName>
        <fullName evidence="7">RNA exonuclease 3</fullName>
    </submittedName>
</protein>
<dbReference type="GO" id="GO:0004527">
    <property type="term" value="F:exonuclease activity"/>
    <property type="evidence" value="ECO:0007669"/>
    <property type="project" value="UniProtKB-KW"/>
</dbReference>
<evidence type="ECO:0000313" key="7">
    <source>
        <dbReference type="EMBL" id="KAL1877737.1"/>
    </source>
</evidence>
<comment type="caution">
    <text evidence="7">The sequence shown here is derived from an EMBL/GenBank/DDBJ whole genome shotgun (WGS) entry which is preliminary data.</text>
</comment>
<dbReference type="InterPro" id="IPR013520">
    <property type="entry name" value="Ribonucl_H"/>
</dbReference>
<feature type="region of interest" description="Disordered" evidence="5">
    <location>
        <begin position="42"/>
        <end position="166"/>
    </location>
</feature>
<proteinExistence type="inferred from homology"/>
<evidence type="ECO:0000313" key="8">
    <source>
        <dbReference type="Proteomes" id="UP001583193"/>
    </source>
</evidence>